<dbReference type="SUPFAM" id="SSF52540">
    <property type="entry name" value="P-loop containing nucleoside triphosphate hydrolases"/>
    <property type="match status" value="1"/>
</dbReference>
<protein>
    <recommendedName>
        <fullName evidence="4">Cobyric acid synthase</fullName>
    </recommendedName>
</protein>
<dbReference type="InterPro" id="IPR002586">
    <property type="entry name" value="CobQ/CobB/MinD/ParA_Nub-bd_dom"/>
</dbReference>
<comment type="function">
    <text evidence="4">Catalyzes amidations at positions B, D, E, and G on adenosylcobyrinic A,C-diamide. NH(2) groups are provided by glutamine, and one molecule of ATP is hydrogenolyzed for each amidation.</text>
</comment>
<feature type="domain" description="CobQ/CobB/MinD/ParA nucleotide binding" evidence="5">
    <location>
        <begin position="4"/>
        <end position="229"/>
    </location>
</feature>
<proteinExistence type="inferred from homology"/>
<evidence type="ECO:0000256" key="4">
    <source>
        <dbReference type="HAMAP-Rule" id="MF_00028"/>
    </source>
</evidence>
<reference evidence="7 8" key="1">
    <citation type="submission" date="2020-07" db="EMBL/GenBank/DDBJ databases">
        <authorList>
            <person name="Feng X."/>
        </authorList>
    </citation>
    <scope>NUCLEOTIDE SEQUENCE [LARGE SCALE GENOMIC DNA]</scope>
    <source>
        <strain evidence="7 8">JCM23202</strain>
    </source>
</reference>
<dbReference type="NCBIfam" id="TIGR00313">
    <property type="entry name" value="cobQ"/>
    <property type="match status" value="1"/>
</dbReference>
<gene>
    <name evidence="4" type="primary">cobQ</name>
    <name evidence="7" type="ORF">H5P27_16860</name>
</gene>
<dbReference type="InterPro" id="IPR011698">
    <property type="entry name" value="GATase_3"/>
</dbReference>
<dbReference type="Pfam" id="PF07685">
    <property type="entry name" value="GATase_3"/>
    <property type="match status" value="1"/>
</dbReference>
<dbReference type="GO" id="GO:0015420">
    <property type="term" value="F:ABC-type vitamin B12 transporter activity"/>
    <property type="evidence" value="ECO:0007669"/>
    <property type="project" value="UniProtKB-UniRule"/>
</dbReference>
<dbReference type="Pfam" id="PF01656">
    <property type="entry name" value="CbiA"/>
    <property type="match status" value="1"/>
</dbReference>
<organism evidence="7 8">
    <name type="scientific">Pelagicoccus albus</name>
    <dbReference type="NCBI Taxonomy" id="415222"/>
    <lineage>
        <taxon>Bacteria</taxon>
        <taxon>Pseudomonadati</taxon>
        <taxon>Verrucomicrobiota</taxon>
        <taxon>Opitutia</taxon>
        <taxon>Puniceicoccales</taxon>
        <taxon>Pelagicoccaceae</taxon>
        <taxon>Pelagicoccus</taxon>
    </lineage>
</organism>
<dbReference type="RefSeq" id="WP_185661593.1">
    <property type="nucleotide sequence ID" value="NZ_CAWPOO010000013.1"/>
</dbReference>
<evidence type="ECO:0000256" key="2">
    <source>
        <dbReference type="ARBA" id="ARBA00022573"/>
    </source>
</evidence>
<sequence length="484" mass="53008">MKAISILGSSSNAGKSWVATALCAWLRKQGIKVAPFKAQNMANNAFATLAGGEIGVAQAVQAEACGLLPRVEMNPILLKPNGPDGSQIVRLGVAGETRSAASYYETVEESWRIVQQTLDGWKSECDVLVLEGAGSPVELNLMTRDIVNLRPVEYLDGRWILVSNIEFGGVFAQVFGTWNLLPPAMQARGLGTIVNRFRGDLSLFSDAADVFRERMKLPYLGCLPFDGSLRIDDEDSLNAEASIPKDGTPYIAWIKYPRISNSQDQLPWQNDIGIQSIWTDSPKVVEGATAVVLPGSKNTLSDLAWLKERGLASAVVGGAKRGIPVVGICGGKQMLGRVLRDPQTGEDARGLELLPIETEFLPSKRVVRNESRRAGEVWQTFEIHTGESSIVESVPFEPLCESRPAGEGDFDSDGMKIGKVWGTYQHGIFDAVSMRELLLSDACIEGVQVCRSDWRESRMSIYDRMADCLDMYLDLDTVKRYLGL</sequence>
<feature type="active site" evidence="4">
    <location>
        <position position="426"/>
    </location>
</feature>
<dbReference type="CDD" id="cd01750">
    <property type="entry name" value="GATase1_CobQ"/>
    <property type="match status" value="1"/>
</dbReference>
<evidence type="ECO:0000313" key="7">
    <source>
        <dbReference type="EMBL" id="MBC2607726.1"/>
    </source>
</evidence>
<evidence type="ECO:0000256" key="3">
    <source>
        <dbReference type="ARBA" id="ARBA00022962"/>
    </source>
</evidence>
<dbReference type="UniPathway" id="UPA00148"/>
<name>A0A7X1B8W8_9BACT</name>
<dbReference type="HAMAP" id="MF_00028">
    <property type="entry name" value="CobQ"/>
    <property type="match status" value="1"/>
</dbReference>
<dbReference type="InterPro" id="IPR029062">
    <property type="entry name" value="Class_I_gatase-like"/>
</dbReference>
<feature type="domain" description="CobB/CobQ-like glutamine amidotransferase" evidence="6">
    <location>
        <begin position="251"/>
        <end position="431"/>
    </location>
</feature>
<comment type="caution">
    <text evidence="7">The sequence shown here is derived from an EMBL/GenBank/DDBJ whole genome shotgun (WGS) entry which is preliminary data.</text>
</comment>
<evidence type="ECO:0000256" key="1">
    <source>
        <dbReference type="ARBA" id="ARBA00004953"/>
    </source>
</evidence>
<dbReference type="GO" id="GO:0003824">
    <property type="term" value="F:catalytic activity"/>
    <property type="evidence" value="ECO:0007669"/>
    <property type="project" value="InterPro"/>
</dbReference>
<dbReference type="Gene3D" id="3.40.50.300">
    <property type="entry name" value="P-loop containing nucleotide triphosphate hydrolases"/>
    <property type="match status" value="1"/>
</dbReference>
<dbReference type="PANTHER" id="PTHR21343">
    <property type="entry name" value="DETHIOBIOTIN SYNTHETASE"/>
    <property type="match status" value="1"/>
</dbReference>
<keyword evidence="3 4" id="KW-0315">Glutamine amidotransferase</keyword>
<comment type="similarity">
    <text evidence="4">Belongs to the CobB/CobQ family. CobQ subfamily.</text>
</comment>
<dbReference type="Gene3D" id="3.40.50.880">
    <property type="match status" value="1"/>
</dbReference>
<dbReference type="AlphaFoldDB" id="A0A7X1B8W8"/>
<dbReference type="Proteomes" id="UP000526501">
    <property type="component" value="Unassembled WGS sequence"/>
</dbReference>
<dbReference type="GO" id="GO:0009236">
    <property type="term" value="P:cobalamin biosynthetic process"/>
    <property type="evidence" value="ECO:0007669"/>
    <property type="project" value="UniProtKB-UniRule"/>
</dbReference>
<dbReference type="InterPro" id="IPR027417">
    <property type="entry name" value="P-loop_NTPase"/>
</dbReference>
<evidence type="ECO:0000259" key="5">
    <source>
        <dbReference type="Pfam" id="PF01656"/>
    </source>
</evidence>
<dbReference type="InterPro" id="IPR004459">
    <property type="entry name" value="CobQ_synth"/>
</dbReference>
<dbReference type="PANTHER" id="PTHR21343:SF1">
    <property type="entry name" value="COBYRIC ACID SYNTHASE"/>
    <property type="match status" value="1"/>
</dbReference>
<accession>A0A7X1B8W8</accession>
<dbReference type="NCBIfam" id="NF001989">
    <property type="entry name" value="PRK00784.1"/>
    <property type="match status" value="1"/>
</dbReference>
<keyword evidence="8" id="KW-1185">Reference proteome</keyword>
<comment type="pathway">
    <text evidence="1 4">Cofactor biosynthesis; adenosylcobalamin biosynthesis.</text>
</comment>
<evidence type="ECO:0000259" key="6">
    <source>
        <dbReference type="Pfam" id="PF07685"/>
    </source>
</evidence>
<feature type="active site" description="Nucleophile" evidence="4">
    <location>
        <position position="329"/>
    </location>
</feature>
<dbReference type="PROSITE" id="PS51274">
    <property type="entry name" value="GATASE_COBBQ"/>
    <property type="match status" value="1"/>
</dbReference>
<keyword evidence="2 4" id="KW-0169">Cobalamin biosynthesis</keyword>
<dbReference type="EMBL" id="JACHVC010000013">
    <property type="protein sequence ID" value="MBC2607726.1"/>
    <property type="molecule type" value="Genomic_DNA"/>
</dbReference>
<dbReference type="SUPFAM" id="SSF52317">
    <property type="entry name" value="Class I glutamine amidotransferase-like"/>
    <property type="match status" value="1"/>
</dbReference>
<dbReference type="InterPro" id="IPR033949">
    <property type="entry name" value="CobQ_GATase1"/>
</dbReference>
<evidence type="ECO:0000313" key="8">
    <source>
        <dbReference type="Proteomes" id="UP000526501"/>
    </source>
</evidence>